<dbReference type="Proteomes" id="UP000184550">
    <property type="component" value="Unassembled WGS sequence"/>
</dbReference>
<dbReference type="SUPFAM" id="SSF52402">
    <property type="entry name" value="Adenine nucleotide alpha hydrolases-like"/>
    <property type="match status" value="1"/>
</dbReference>
<evidence type="ECO:0000313" key="4">
    <source>
        <dbReference type="Proteomes" id="UP000184550"/>
    </source>
</evidence>
<name>A0A7Z9E487_9CYAN</name>
<dbReference type="PANTHER" id="PTHR46268">
    <property type="entry name" value="STRESS RESPONSE PROTEIN NHAX"/>
    <property type="match status" value="1"/>
</dbReference>
<gene>
    <name evidence="3" type="ORF">PL8927_790137</name>
</gene>
<evidence type="ECO:0000313" key="3">
    <source>
        <dbReference type="EMBL" id="VXD24038.1"/>
    </source>
</evidence>
<keyword evidence="4" id="KW-1185">Reference proteome</keyword>
<evidence type="ECO:0000259" key="2">
    <source>
        <dbReference type="Pfam" id="PF00582"/>
    </source>
</evidence>
<sequence>MFKTILFAVDQSREAHEAALIVTNLVKTYHSSLYVLAVVEPDAEVPEPQPHSEQMTSPEAVANLLEEAKALFSKDDIEAQTLEREGKPAFTICDVADEINADLIVMGSRGAGLTEEGAADSVTNRVINLSPCPVLIVP</sequence>
<proteinExistence type="inferred from homology"/>
<comment type="caution">
    <text evidence="3">The sequence shown here is derived from an EMBL/GenBank/DDBJ whole genome shotgun (WGS) entry which is preliminary data.</text>
</comment>
<dbReference type="PRINTS" id="PR01438">
    <property type="entry name" value="UNVRSLSTRESS"/>
</dbReference>
<organism evidence="3 4">
    <name type="scientific">Planktothrix serta PCC 8927</name>
    <dbReference type="NCBI Taxonomy" id="671068"/>
    <lineage>
        <taxon>Bacteria</taxon>
        <taxon>Bacillati</taxon>
        <taxon>Cyanobacteriota</taxon>
        <taxon>Cyanophyceae</taxon>
        <taxon>Oscillatoriophycideae</taxon>
        <taxon>Oscillatoriales</taxon>
        <taxon>Microcoleaceae</taxon>
        <taxon>Planktothrix</taxon>
    </lineage>
</organism>
<feature type="domain" description="UspA" evidence="2">
    <location>
        <begin position="1"/>
        <end position="138"/>
    </location>
</feature>
<dbReference type="CDD" id="cd00293">
    <property type="entry name" value="USP-like"/>
    <property type="match status" value="1"/>
</dbReference>
<evidence type="ECO:0000256" key="1">
    <source>
        <dbReference type="ARBA" id="ARBA00008791"/>
    </source>
</evidence>
<dbReference type="EMBL" id="CZCU02000156">
    <property type="protein sequence ID" value="VXD24038.1"/>
    <property type="molecule type" value="Genomic_DNA"/>
</dbReference>
<dbReference type="Gene3D" id="3.40.50.620">
    <property type="entry name" value="HUPs"/>
    <property type="match status" value="1"/>
</dbReference>
<comment type="similarity">
    <text evidence="1">Belongs to the universal stress protein A family.</text>
</comment>
<dbReference type="OrthoDB" id="9777884at2"/>
<dbReference type="InterPro" id="IPR006015">
    <property type="entry name" value="Universal_stress_UspA"/>
</dbReference>
<dbReference type="InterPro" id="IPR014729">
    <property type="entry name" value="Rossmann-like_a/b/a_fold"/>
</dbReference>
<dbReference type="Pfam" id="PF00582">
    <property type="entry name" value="Usp"/>
    <property type="match status" value="1"/>
</dbReference>
<reference evidence="3" key="1">
    <citation type="submission" date="2019-10" db="EMBL/GenBank/DDBJ databases">
        <authorList>
            <consortium name="Genoscope - CEA"/>
            <person name="William W."/>
        </authorList>
    </citation>
    <scope>NUCLEOTIDE SEQUENCE [LARGE SCALE GENOMIC DNA]</scope>
    <source>
        <strain evidence="3">BBR_PRJEB10992</strain>
    </source>
</reference>
<dbReference type="PANTHER" id="PTHR46268:SF6">
    <property type="entry name" value="UNIVERSAL STRESS PROTEIN UP12"/>
    <property type="match status" value="1"/>
</dbReference>
<dbReference type="AlphaFoldDB" id="A0A7Z9E487"/>
<dbReference type="InterPro" id="IPR006016">
    <property type="entry name" value="UspA"/>
</dbReference>
<dbReference type="RefSeq" id="WP_083625793.1">
    <property type="nucleotide sequence ID" value="NZ_LR734880.1"/>
</dbReference>
<protein>
    <recommendedName>
        <fullName evidence="2">UspA domain-containing protein</fullName>
    </recommendedName>
</protein>
<accession>A0A7Z9E487</accession>